<name>A0ABV3K3I3_STRON</name>
<dbReference type="SUPFAM" id="SSF55729">
    <property type="entry name" value="Acyl-CoA N-acyltransferases (Nat)"/>
    <property type="match status" value="1"/>
</dbReference>
<evidence type="ECO:0000259" key="1">
    <source>
        <dbReference type="PROSITE" id="PS51186"/>
    </source>
</evidence>
<accession>A0ABV3K3I3</accession>
<dbReference type="CDD" id="cd04301">
    <property type="entry name" value="NAT_SF"/>
    <property type="match status" value="1"/>
</dbReference>
<feature type="domain" description="N-acetyltransferase" evidence="1">
    <location>
        <begin position="5"/>
        <end position="169"/>
    </location>
</feature>
<gene>
    <name evidence="2" type="ORF">AB0L16_25265</name>
</gene>
<evidence type="ECO:0000313" key="3">
    <source>
        <dbReference type="Proteomes" id="UP001552594"/>
    </source>
</evidence>
<dbReference type="InterPro" id="IPR016181">
    <property type="entry name" value="Acyl_CoA_acyltransferase"/>
</dbReference>
<reference evidence="2 3" key="1">
    <citation type="submission" date="2024-06" db="EMBL/GenBank/DDBJ databases">
        <title>The Natural Products Discovery Center: Release of the First 8490 Sequenced Strains for Exploring Actinobacteria Biosynthetic Diversity.</title>
        <authorList>
            <person name="Kalkreuter E."/>
            <person name="Kautsar S.A."/>
            <person name="Yang D."/>
            <person name="Bader C.D."/>
            <person name="Teijaro C.N."/>
            <person name="Fluegel L."/>
            <person name="Davis C.M."/>
            <person name="Simpson J.R."/>
            <person name="Lauterbach L."/>
            <person name="Steele A.D."/>
            <person name="Gui C."/>
            <person name="Meng S."/>
            <person name="Li G."/>
            <person name="Viehrig K."/>
            <person name="Ye F."/>
            <person name="Su P."/>
            <person name="Kiefer A.F."/>
            <person name="Nichols A."/>
            <person name="Cepeda A.J."/>
            <person name="Yan W."/>
            <person name="Fan B."/>
            <person name="Jiang Y."/>
            <person name="Adhikari A."/>
            <person name="Zheng C.-J."/>
            <person name="Schuster L."/>
            <person name="Cowan T.M."/>
            <person name="Smanski M.J."/>
            <person name="Chevrette M.G."/>
            <person name="De Carvalho L.P.S."/>
            <person name="Shen B."/>
        </authorList>
    </citation>
    <scope>NUCLEOTIDE SEQUENCE [LARGE SCALE GENOMIC DNA]</scope>
    <source>
        <strain evidence="2 3">NPDC052347</strain>
    </source>
</reference>
<sequence>MTDPVRIRPVAETDWDGIAALEAGAYTPLGLTEGPAALRAKAAVSPGTCFVLHTGHRLAGYLLALPYPAFRYPGLAEEEEPAATARTAGGNLHLHDLVIAPGLRRRGMAQRLLTRLGATARSAGYRRISLVAVGDSQRFWSARGFAAHPGIVAPGSYGAGAVYMSKRVPMAPLEVS</sequence>
<dbReference type="EMBL" id="JBFAUK010000023">
    <property type="protein sequence ID" value="MEV5509707.1"/>
    <property type="molecule type" value="Genomic_DNA"/>
</dbReference>
<dbReference type="PROSITE" id="PS51186">
    <property type="entry name" value="GNAT"/>
    <property type="match status" value="1"/>
</dbReference>
<keyword evidence="3" id="KW-1185">Reference proteome</keyword>
<evidence type="ECO:0000313" key="2">
    <source>
        <dbReference type="EMBL" id="MEV5509707.1"/>
    </source>
</evidence>
<dbReference type="Pfam" id="PF00583">
    <property type="entry name" value="Acetyltransf_1"/>
    <property type="match status" value="1"/>
</dbReference>
<proteinExistence type="predicted"/>
<dbReference type="Gene3D" id="3.40.630.30">
    <property type="match status" value="1"/>
</dbReference>
<comment type="caution">
    <text evidence="2">The sequence shown here is derived from an EMBL/GenBank/DDBJ whole genome shotgun (WGS) entry which is preliminary data.</text>
</comment>
<protein>
    <submittedName>
        <fullName evidence="2">GNAT family N-acetyltransferase</fullName>
    </submittedName>
</protein>
<dbReference type="Proteomes" id="UP001552594">
    <property type="component" value="Unassembled WGS sequence"/>
</dbReference>
<dbReference type="InterPro" id="IPR000182">
    <property type="entry name" value="GNAT_dom"/>
</dbReference>
<organism evidence="2 3">
    <name type="scientific">Streptomyces orinoci</name>
    <name type="common">Streptoverticillium orinoci</name>
    <dbReference type="NCBI Taxonomy" id="67339"/>
    <lineage>
        <taxon>Bacteria</taxon>
        <taxon>Bacillati</taxon>
        <taxon>Actinomycetota</taxon>
        <taxon>Actinomycetes</taxon>
        <taxon>Kitasatosporales</taxon>
        <taxon>Streptomycetaceae</taxon>
        <taxon>Streptomyces</taxon>
    </lineage>
</organism>